<evidence type="ECO:0000256" key="2">
    <source>
        <dbReference type="ARBA" id="ARBA00009212"/>
    </source>
</evidence>
<dbReference type="InterPro" id="IPR007208">
    <property type="entry name" value="MrpF/PhaF-like"/>
</dbReference>
<dbReference type="Proteomes" id="UP000030428">
    <property type="component" value="Unassembled WGS sequence"/>
</dbReference>
<dbReference type="PANTHER" id="PTHR34702">
    <property type="entry name" value="NA(+)/H(+) ANTIPORTER SUBUNIT F1"/>
    <property type="match status" value="1"/>
</dbReference>
<evidence type="ECO:0000313" key="10">
    <source>
        <dbReference type="Proteomes" id="UP000030428"/>
    </source>
</evidence>
<comment type="subcellular location">
    <subcellularLocation>
        <location evidence="1">Cell membrane</location>
        <topology evidence="1">Multi-pass membrane protein</topology>
    </subcellularLocation>
</comment>
<evidence type="ECO:0000256" key="7">
    <source>
        <dbReference type="ARBA" id="ARBA00023136"/>
    </source>
</evidence>
<gene>
    <name evidence="9" type="ORF">PN36_33200</name>
</gene>
<accession>A0A0A6PD29</accession>
<feature type="transmembrane region" description="Helical" evidence="8">
    <location>
        <begin position="37"/>
        <end position="56"/>
    </location>
</feature>
<keyword evidence="4" id="KW-1003">Cell membrane</keyword>
<reference evidence="9 10" key="1">
    <citation type="journal article" date="2016" name="Front. Microbiol.">
        <title>Single-Cell (Meta-)Genomics of a Dimorphic Candidatus Thiomargarita nelsonii Reveals Genomic Plasticity.</title>
        <authorList>
            <person name="Flood B.E."/>
            <person name="Fliss P."/>
            <person name="Jones D.S."/>
            <person name="Dick G.J."/>
            <person name="Jain S."/>
            <person name="Kaster A.K."/>
            <person name="Winkel M."/>
            <person name="Mussmann M."/>
            <person name="Bailey J."/>
        </authorList>
    </citation>
    <scope>NUCLEOTIDE SEQUENCE [LARGE SCALE GENOMIC DNA]</scope>
    <source>
        <strain evidence="9">Hydrate Ridge</strain>
    </source>
</reference>
<evidence type="ECO:0000256" key="8">
    <source>
        <dbReference type="SAM" id="Phobius"/>
    </source>
</evidence>
<comment type="similarity">
    <text evidence="2">Belongs to the CPA3 antiporters (TC 2.A.63) subunit F family.</text>
</comment>
<organism evidence="9 10">
    <name type="scientific">Candidatus Thiomargarita nelsonii</name>
    <dbReference type="NCBI Taxonomy" id="1003181"/>
    <lineage>
        <taxon>Bacteria</taxon>
        <taxon>Pseudomonadati</taxon>
        <taxon>Pseudomonadota</taxon>
        <taxon>Gammaproteobacteria</taxon>
        <taxon>Thiotrichales</taxon>
        <taxon>Thiotrichaceae</taxon>
        <taxon>Thiomargarita</taxon>
    </lineage>
</organism>
<keyword evidence="10" id="KW-1185">Reference proteome</keyword>
<proteinExistence type="inferred from homology"/>
<keyword evidence="7 8" id="KW-0472">Membrane</keyword>
<keyword evidence="5 8" id="KW-0812">Transmembrane</keyword>
<evidence type="ECO:0000256" key="3">
    <source>
        <dbReference type="ARBA" id="ARBA00022448"/>
    </source>
</evidence>
<dbReference type="GO" id="GO:0015385">
    <property type="term" value="F:sodium:proton antiporter activity"/>
    <property type="evidence" value="ECO:0007669"/>
    <property type="project" value="TreeGrafter"/>
</dbReference>
<name>A0A0A6PD29_9GAMM</name>
<dbReference type="AlphaFoldDB" id="A0A0A6PD29"/>
<evidence type="ECO:0000256" key="6">
    <source>
        <dbReference type="ARBA" id="ARBA00022989"/>
    </source>
</evidence>
<keyword evidence="6 8" id="KW-1133">Transmembrane helix</keyword>
<keyword evidence="3" id="KW-0813">Transport</keyword>
<evidence type="ECO:0000313" key="9">
    <source>
        <dbReference type="EMBL" id="KHD08588.1"/>
    </source>
</evidence>
<feature type="transmembrane region" description="Helical" evidence="8">
    <location>
        <begin position="62"/>
        <end position="85"/>
    </location>
</feature>
<feature type="transmembrane region" description="Helical" evidence="8">
    <location>
        <begin position="6"/>
        <end position="25"/>
    </location>
</feature>
<sequence length="87" mass="9285">MNLLVLCLEILAFILVGGALILGMWRLFRGPSVPDRVVAADTLAVITTASLVWLASQFENPIYLDIALVYAALAFVAVVAIARAIEG</sequence>
<evidence type="ECO:0000256" key="4">
    <source>
        <dbReference type="ARBA" id="ARBA00022475"/>
    </source>
</evidence>
<dbReference type="PANTHER" id="PTHR34702:SF1">
    <property type="entry name" value="NA(+)_H(+) ANTIPORTER SUBUNIT F"/>
    <property type="match status" value="1"/>
</dbReference>
<protein>
    <submittedName>
        <fullName evidence="9">Cation:proton antiporter</fullName>
    </submittedName>
</protein>
<dbReference type="GO" id="GO:0005886">
    <property type="term" value="C:plasma membrane"/>
    <property type="evidence" value="ECO:0007669"/>
    <property type="project" value="UniProtKB-SubCell"/>
</dbReference>
<evidence type="ECO:0000256" key="1">
    <source>
        <dbReference type="ARBA" id="ARBA00004651"/>
    </source>
</evidence>
<dbReference type="Pfam" id="PF04066">
    <property type="entry name" value="MrpF_PhaF"/>
    <property type="match status" value="1"/>
</dbReference>
<evidence type="ECO:0000256" key="5">
    <source>
        <dbReference type="ARBA" id="ARBA00022692"/>
    </source>
</evidence>
<dbReference type="EMBL" id="JSZA02000328">
    <property type="protein sequence ID" value="KHD08588.1"/>
    <property type="molecule type" value="Genomic_DNA"/>
</dbReference>
<comment type="caution">
    <text evidence="9">The sequence shown here is derived from an EMBL/GenBank/DDBJ whole genome shotgun (WGS) entry which is preliminary data.</text>
</comment>